<dbReference type="PROSITE" id="PS50046">
    <property type="entry name" value="PHYTOCHROME_2"/>
    <property type="match status" value="1"/>
</dbReference>
<keyword evidence="7 9" id="KW-0807">Transducer</keyword>
<keyword evidence="3" id="KW-0145">Chemotaxis</keyword>
<accession>A0A9X5I4C5</accession>
<dbReference type="Pfam" id="PF00672">
    <property type="entry name" value="HAMP"/>
    <property type="match status" value="1"/>
</dbReference>
<protein>
    <submittedName>
        <fullName evidence="16">GAF domain-containing protein</fullName>
    </submittedName>
</protein>
<dbReference type="InterPro" id="IPR033479">
    <property type="entry name" value="dCache_1"/>
</dbReference>
<feature type="region of interest" description="Disordered" evidence="11">
    <location>
        <begin position="996"/>
        <end position="1020"/>
    </location>
</feature>
<dbReference type="InterPro" id="IPR003660">
    <property type="entry name" value="HAMP_dom"/>
</dbReference>
<feature type="transmembrane region" description="Helical" evidence="12">
    <location>
        <begin position="94"/>
        <end position="116"/>
    </location>
</feature>
<evidence type="ECO:0000256" key="8">
    <source>
        <dbReference type="ARBA" id="ARBA00029447"/>
    </source>
</evidence>
<dbReference type="InterPro" id="IPR029016">
    <property type="entry name" value="GAF-like_dom_sf"/>
</dbReference>
<evidence type="ECO:0000256" key="2">
    <source>
        <dbReference type="ARBA" id="ARBA00022475"/>
    </source>
</evidence>
<evidence type="ECO:0000256" key="10">
    <source>
        <dbReference type="SAM" id="Coils"/>
    </source>
</evidence>
<comment type="caution">
    <text evidence="16">The sequence shown here is derived from an EMBL/GenBank/DDBJ whole genome shotgun (WGS) entry which is preliminary data.</text>
</comment>
<dbReference type="SMART" id="SM00065">
    <property type="entry name" value="GAF"/>
    <property type="match status" value="1"/>
</dbReference>
<dbReference type="SUPFAM" id="SSF58104">
    <property type="entry name" value="Methyl-accepting chemotaxis protein (MCP) signaling domain"/>
    <property type="match status" value="1"/>
</dbReference>
<evidence type="ECO:0000313" key="16">
    <source>
        <dbReference type="EMBL" id="NHC34815.1"/>
    </source>
</evidence>
<organism evidence="16 17">
    <name type="scientific">Scytonema millei VB511283</name>
    <dbReference type="NCBI Taxonomy" id="1245923"/>
    <lineage>
        <taxon>Bacteria</taxon>
        <taxon>Bacillati</taxon>
        <taxon>Cyanobacteriota</taxon>
        <taxon>Cyanophyceae</taxon>
        <taxon>Nostocales</taxon>
        <taxon>Scytonemataceae</taxon>
        <taxon>Scytonema</taxon>
    </lineage>
</organism>
<dbReference type="Proteomes" id="UP000031532">
    <property type="component" value="Unassembled WGS sequence"/>
</dbReference>
<gene>
    <name evidence="16" type="ORF">QH73_0009100</name>
</gene>
<keyword evidence="5 12" id="KW-1133">Transmembrane helix</keyword>
<dbReference type="SMART" id="SM00283">
    <property type="entry name" value="MA"/>
    <property type="match status" value="1"/>
</dbReference>
<evidence type="ECO:0000259" key="13">
    <source>
        <dbReference type="PROSITE" id="PS50046"/>
    </source>
</evidence>
<dbReference type="PROSITE" id="PS50111">
    <property type="entry name" value="CHEMOTAXIS_TRANSDUC_2"/>
    <property type="match status" value="1"/>
</dbReference>
<evidence type="ECO:0000259" key="15">
    <source>
        <dbReference type="PROSITE" id="PS50885"/>
    </source>
</evidence>
<evidence type="ECO:0000256" key="7">
    <source>
        <dbReference type="ARBA" id="ARBA00023224"/>
    </source>
</evidence>
<keyword evidence="6 12" id="KW-0472">Membrane</keyword>
<evidence type="ECO:0000256" key="5">
    <source>
        <dbReference type="ARBA" id="ARBA00022989"/>
    </source>
</evidence>
<evidence type="ECO:0000256" key="3">
    <source>
        <dbReference type="ARBA" id="ARBA00022500"/>
    </source>
</evidence>
<dbReference type="PROSITE" id="PS50885">
    <property type="entry name" value="HAMP"/>
    <property type="match status" value="2"/>
</dbReference>
<dbReference type="Pfam" id="PF01590">
    <property type="entry name" value="GAF"/>
    <property type="match status" value="1"/>
</dbReference>
<evidence type="ECO:0000256" key="11">
    <source>
        <dbReference type="SAM" id="MobiDB-lite"/>
    </source>
</evidence>
<name>A0A9X5I4C5_9CYAN</name>
<dbReference type="SUPFAM" id="SSF55781">
    <property type="entry name" value="GAF domain-like"/>
    <property type="match status" value="1"/>
</dbReference>
<comment type="similarity">
    <text evidence="8">Belongs to the methyl-accepting chemotaxis (MCP) protein family.</text>
</comment>
<feature type="domain" description="HAMP" evidence="15">
    <location>
        <begin position="654"/>
        <end position="705"/>
    </location>
</feature>
<dbReference type="SUPFAM" id="SSF103190">
    <property type="entry name" value="Sensory domain-like"/>
    <property type="match status" value="1"/>
</dbReference>
<dbReference type="InterPro" id="IPR029151">
    <property type="entry name" value="Sensor-like_sf"/>
</dbReference>
<dbReference type="InterPro" id="IPR016132">
    <property type="entry name" value="Phyto_chromo_attachment"/>
</dbReference>
<dbReference type="Gene3D" id="1.10.287.950">
    <property type="entry name" value="Methyl-accepting chemotaxis protein"/>
    <property type="match status" value="1"/>
</dbReference>
<dbReference type="GO" id="GO:0007165">
    <property type="term" value="P:signal transduction"/>
    <property type="evidence" value="ECO:0007669"/>
    <property type="project" value="UniProtKB-KW"/>
</dbReference>
<feature type="compositionally biased region" description="Basic and acidic residues" evidence="11">
    <location>
        <begin position="18"/>
        <end position="44"/>
    </location>
</feature>
<comment type="subcellular location">
    <subcellularLocation>
        <location evidence="1">Cell membrane</location>
        <topology evidence="1">Multi-pass membrane protein</topology>
    </subcellularLocation>
</comment>
<feature type="region of interest" description="Disordered" evidence="11">
    <location>
        <begin position="1"/>
        <end position="55"/>
    </location>
</feature>
<reference evidence="16 17" key="1">
    <citation type="journal article" date="2015" name="Genome Announc.">
        <title>Draft Genome Sequence of the Terrestrial Cyanobacterium Scytonema millei VB511283, Isolated from Eastern India.</title>
        <authorList>
            <person name="Sen D."/>
            <person name="Chandrababunaidu M.M."/>
            <person name="Singh D."/>
            <person name="Sanghi N."/>
            <person name="Ghorai A."/>
            <person name="Mishra G.P."/>
            <person name="Madduluri M."/>
            <person name="Adhikary S.P."/>
            <person name="Tripathy S."/>
        </authorList>
    </citation>
    <scope>NUCLEOTIDE SEQUENCE [LARGE SCALE GENOMIC DNA]</scope>
    <source>
        <strain evidence="16 17">VB511283</strain>
    </source>
</reference>
<keyword evidence="17" id="KW-1185">Reference proteome</keyword>
<feature type="transmembrane region" description="Helical" evidence="12">
    <location>
        <begin position="385"/>
        <end position="408"/>
    </location>
</feature>
<feature type="domain" description="HAMP" evidence="15">
    <location>
        <begin position="409"/>
        <end position="461"/>
    </location>
</feature>
<proteinExistence type="inferred from homology"/>
<sequence>MFGGIALTGDAEFMNIRSKKEPRQDTAGEDRKTSTNRQADRSQEPESGLTKSHTNPLTIAAGQTTVPHGVNSVKRPPSKSRSWWWQRIGLRAKATLGAIAVSTIPIVLLGATAYHLTSSNITQNIRQQQQVRVASFADRLDRFLVGRYQDVQTLASMTLFNRPYIRRSLPEAERQAFLDQYIKNGQGYDSIILLDLDGDVVMQSSGDVIENYNKIDYFQAALKGDRPVITPPRKSIATGQYSIFTAAPVKDPDTGQTIGVVRTRTPVGYFDRSVQQQDRQLTKNIPGLQIEEFLAFNERGTIFIAPASYPEYLGKDVKAIFPQVVTQLQKSSALGSTYDINRQQQQEYLLSYAPLPAIKELAKLNWGVAIAQPSAELFADIRGGLLLTFMGATGLTTLLAAAIATILVNRALRPIVTVSRAVRKLGQGRLDTRVPVTGEDEVGVLAANINRMAEQLQTQLEQQQNTVERANLLTDLTLQIRQSLNFQDILVTAVREVRRVLKTERVVVYCFDPDWQGKIIAESVAPGWQQLVGQTIDDSCFREGYAQQYREGRVRAIDNIYQAGLAACHVKQLEKFEVKATLVAPLIRDRELLGLLIAHQCSKSRIWQQADIDLFTQLATQIGFALDQAHLLEQVEASRQKAETISLDQRQQKEILQQKLVQLLAQIEGTARGDLTVRANTTTGEIGTVAEFFNAIIESLRQLVVQVKKAATQVNISVDENAGAIRQLADEALKQAQDIDRTLDSVQRMTHSIQAVAASADRAAEVASIAFSTAETGGKAMDRTVQSILSLRDTVTTTAMQAKQLGESTQQISKVVALINHIALQTNVLAINASIEAGRAGEAGRGFTVVAEEIGQLAAKSAAATQEIEQIVENIQMETSHVVRTMEIGNQQAIAGANFVEDSKQSLGRILEESHQIYQLVQSISRATISQVETAQMVTELMQEIAGVSAGSSEYSRQISNSLQRTVEVAQQLQVSVGKFKVGDEMRELGRKKAEIVGSAETAKDAETVDEDETVKGEES</sequence>
<dbReference type="OrthoDB" id="419276at2"/>
<dbReference type="CDD" id="cd18773">
    <property type="entry name" value="PDC1_HK_sensor"/>
    <property type="match status" value="1"/>
</dbReference>
<evidence type="ECO:0000256" key="9">
    <source>
        <dbReference type="PROSITE-ProRule" id="PRU00284"/>
    </source>
</evidence>
<dbReference type="SUPFAM" id="SSF158472">
    <property type="entry name" value="HAMP domain-like"/>
    <property type="match status" value="1"/>
</dbReference>
<dbReference type="SMART" id="SM00304">
    <property type="entry name" value="HAMP"/>
    <property type="match status" value="2"/>
</dbReference>
<dbReference type="Gene3D" id="3.30.450.40">
    <property type="match status" value="1"/>
</dbReference>
<keyword evidence="2" id="KW-1003">Cell membrane</keyword>
<dbReference type="PANTHER" id="PTHR32089">
    <property type="entry name" value="METHYL-ACCEPTING CHEMOTAXIS PROTEIN MCPB"/>
    <property type="match status" value="1"/>
</dbReference>
<dbReference type="PANTHER" id="PTHR32089:SF114">
    <property type="entry name" value="METHYL-ACCEPTING CHEMOTAXIS PROTEIN MCPB"/>
    <property type="match status" value="1"/>
</dbReference>
<evidence type="ECO:0000256" key="6">
    <source>
        <dbReference type="ARBA" id="ARBA00023136"/>
    </source>
</evidence>
<keyword evidence="4 12" id="KW-0812">Transmembrane</keyword>
<evidence type="ECO:0000256" key="12">
    <source>
        <dbReference type="SAM" id="Phobius"/>
    </source>
</evidence>
<dbReference type="AlphaFoldDB" id="A0A9X5I4C5"/>
<feature type="domain" description="Phytochrome chromophore attachment site" evidence="13">
    <location>
        <begin position="485"/>
        <end position="621"/>
    </location>
</feature>
<dbReference type="GO" id="GO:0006935">
    <property type="term" value="P:chemotaxis"/>
    <property type="evidence" value="ECO:0007669"/>
    <property type="project" value="UniProtKB-KW"/>
</dbReference>
<dbReference type="InterPro" id="IPR003018">
    <property type="entry name" value="GAF"/>
</dbReference>
<evidence type="ECO:0000259" key="14">
    <source>
        <dbReference type="PROSITE" id="PS50111"/>
    </source>
</evidence>
<evidence type="ECO:0000313" key="17">
    <source>
        <dbReference type="Proteomes" id="UP000031532"/>
    </source>
</evidence>
<keyword evidence="10" id="KW-0175">Coiled coil</keyword>
<feature type="coiled-coil region" evidence="10">
    <location>
        <begin position="446"/>
        <end position="473"/>
    </location>
</feature>
<feature type="domain" description="Methyl-accepting transducer" evidence="14">
    <location>
        <begin position="710"/>
        <end position="946"/>
    </location>
</feature>
<evidence type="ECO:0000256" key="4">
    <source>
        <dbReference type="ARBA" id="ARBA00022692"/>
    </source>
</evidence>
<evidence type="ECO:0000256" key="1">
    <source>
        <dbReference type="ARBA" id="ARBA00004651"/>
    </source>
</evidence>
<dbReference type="Gene3D" id="6.10.340.10">
    <property type="match status" value="1"/>
</dbReference>
<dbReference type="CDD" id="cd06225">
    <property type="entry name" value="HAMP"/>
    <property type="match status" value="1"/>
</dbReference>
<dbReference type="InterPro" id="IPR004089">
    <property type="entry name" value="MCPsignal_dom"/>
</dbReference>
<dbReference type="Pfam" id="PF02743">
    <property type="entry name" value="dCache_1"/>
    <property type="match status" value="1"/>
</dbReference>
<dbReference type="EMBL" id="JTJC03000002">
    <property type="protein sequence ID" value="NHC34815.1"/>
    <property type="molecule type" value="Genomic_DNA"/>
</dbReference>
<dbReference type="Pfam" id="PF00015">
    <property type="entry name" value="MCPsignal"/>
    <property type="match status" value="1"/>
</dbReference>
<dbReference type="Gene3D" id="3.30.450.20">
    <property type="entry name" value="PAS domain"/>
    <property type="match status" value="1"/>
</dbReference>
<dbReference type="GO" id="GO:0005886">
    <property type="term" value="C:plasma membrane"/>
    <property type="evidence" value="ECO:0007669"/>
    <property type="project" value="UniProtKB-SubCell"/>
</dbReference>